<protein>
    <submittedName>
        <fullName evidence="2">ROK family transcriptional regulator</fullName>
    </submittedName>
</protein>
<sequence length="411" mass="42748">MQIEQTSEENVLVSTDLRPNETRALAALFRAGALSRAALARDLGLTRSTTGALVLGLTEAGLARERSDGADDEQDGEGRVGRPGILVEIDGNGGFFLGAYIGVNWIAAVAVDLAGVKRAGASRVFAGPGSTPAAAVAIIKELVAEVRSQLPAGTRPYGLNVAVPGFPAADGVSYHATILGWHGVNLAELLVSAFGDEFPILLENDANAVAVAETYRAQPGQDDEDVLVMLIENGVGGGIINAGRLHRGRLGGAGEIGHLRIGDEGFVFDAKRPGRLESYVGKDALLARYLHISGLRVGVDEFVAAIASGDPAAVATARDWALWFGRGLATLTCTLQPERIILSGSVNAVYPFVAEQIEAFLSDFLAEGYPVPSIELARVGADGPALGAACLLHQAALSGDPQFQLRGLAAR</sequence>
<organism evidence="2 3">
    <name type="scientific">Mesorhizobium jarvisii</name>
    <dbReference type="NCBI Taxonomy" id="1777867"/>
    <lineage>
        <taxon>Bacteria</taxon>
        <taxon>Pseudomonadati</taxon>
        <taxon>Pseudomonadota</taxon>
        <taxon>Alphaproteobacteria</taxon>
        <taxon>Hyphomicrobiales</taxon>
        <taxon>Phyllobacteriaceae</taxon>
        <taxon>Mesorhizobium</taxon>
    </lineage>
</organism>
<evidence type="ECO:0000256" key="1">
    <source>
        <dbReference type="ARBA" id="ARBA00006479"/>
    </source>
</evidence>
<dbReference type="InterPro" id="IPR000600">
    <property type="entry name" value="ROK"/>
</dbReference>
<dbReference type="RefSeq" id="WP_064982468.1">
    <property type="nucleotide sequence ID" value="NZ_QZXA01000014.1"/>
</dbReference>
<dbReference type="PROSITE" id="PS01125">
    <property type="entry name" value="ROK"/>
    <property type="match status" value="1"/>
</dbReference>
<dbReference type="Gene3D" id="1.10.10.10">
    <property type="entry name" value="Winged helix-like DNA-binding domain superfamily/Winged helix DNA-binding domain"/>
    <property type="match status" value="1"/>
</dbReference>
<dbReference type="InterPro" id="IPR043129">
    <property type="entry name" value="ATPase_NBD"/>
</dbReference>
<keyword evidence="3" id="KW-1185">Reference proteome</keyword>
<gene>
    <name evidence="2" type="ORF">D3242_28320</name>
</gene>
<proteinExistence type="inferred from homology"/>
<evidence type="ECO:0000313" key="3">
    <source>
        <dbReference type="Proteomes" id="UP000275530"/>
    </source>
</evidence>
<dbReference type="Gene3D" id="3.30.420.40">
    <property type="match status" value="2"/>
</dbReference>
<dbReference type="InterPro" id="IPR036388">
    <property type="entry name" value="WH-like_DNA-bd_sf"/>
</dbReference>
<reference evidence="2 3" key="1">
    <citation type="submission" date="2018-09" db="EMBL/GenBank/DDBJ databases">
        <title>Mesorhizobium carmichaelinearum sp. nov. isolated from Carmichaelinea spp. root nodules in New Zealand.</title>
        <authorList>
            <person name="De Meyer S.E."/>
        </authorList>
    </citation>
    <scope>NUCLEOTIDE SEQUENCE [LARGE SCALE GENOMIC DNA]</scope>
    <source>
        <strain evidence="2 3">LMG 28313</strain>
    </source>
</reference>
<dbReference type="PANTHER" id="PTHR18964:SF149">
    <property type="entry name" value="BIFUNCTIONAL UDP-N-ACETYLGLUCOSAMINE 2-EPIMERASE_N-ACETYLMANNOSAMINE KINASE"/>
    <property type="match status" value="1"/>
</dbReference>
<comment type="similarity">
    <text evidence="1">Belongs to the ROK (NagC/XylR) family.</text>
</comment>
<dbReference type="Pfam" id="PF00480">
    <property type="entry name" value="ROK"/>
    <property type="match status" value="1"/>
</dbReference>
<dbReference type="SUPFAM" id="SSF46785">
    <property type="entry name" value="Winged helix' DNA-binding domain"/>
    <property type="match status" value="1"/>
</dbReference>
<evidence type="ECO:0000313" key="2">
    <source>
        <dbReference type="EMBL" id="RJT29521.1"/>
    </source>
</evidence>
<name>A0A6M7TWI0_9HYPH</name>
<dbReference type="PANTHER" id="PTHR18964">
    <property type="entry name" value="ROK (REPRESSOR, ORF, KINASE) FAMILY"/>
    <property type="match status" value="1"/>
</dbReference>
<dbReference type="SUPFAM" id="SSF53067">
    <property type="entry name" value="Actin-like ATPase domain"/>
    <property type="match status" value="1"/>
</dbReference>
<dbReference type="EMBL" id="QZXA01000014">
    <property type="protein sequence ID" value="RJT29521.1"/>
    <property type="molecule type" value="Genomic_DNA"/>
</dbReference>
<dbReference type="InterPro" id="IPR049874">
    <property type="entry name" value="ROK_cs"/>
</dbReference>
<dbReference type="InterPro" id="IPR036390">
    <property type="entry name" value="WH_DNA-bd_sf"/>
</dbReference>
<comment type="caution">
    <text evidence="2">The sequence shown here is derived from an EMBL/GenBank/DDBJ whole genome shotgun (WGS) entry which is preliminary data.</text>
</comment>
<dbReference type="Proteomes" id="UP000275530">
    <property type="component" value="Unassembled WGS sequence"/>
</dbReference>
<dbReference type="AlphaFoldDB" id="A0A6M7TWI0"/>
<accession>A0A6M7TWI0</accession>